<dbReference type="HAMAP" id="MF_01006">
    <property type="entry name" value="Undec_diphosphatase"/>
    <property type="match status" value="1"/>
</dbReference>
<comment type="catalytic activity">
    <reaction evidence="16 17">
        <text>di-trans,octa-cis-undecaprenyl diphosphate + H2O = di-trans,octa-cis-undecaprenyl phosphate + phosphate + H(+)</text>
        <dbReference type="Rhea" id="RHEA:28094"/>
        <dbReference type="ChEBI" id="CHEBI:15377"/>
        <dbReference type="ChEBI" id="CHEBI:15378"/>
        <dbReference type="ChEBI" id="CHEBI:43474"/>
        <dbReference type="ChEBI" id="CHEBI:58405"/>
        <dbReference type="ChEBI" id="CHEBI:60392"/>
        <dbReference type="EC" id="3.6.1.27"/>
    </reaction>
</comment>
<evidence type="ECO:0000256" key="12">
    <source>
        <dbReference type="ARBA" id="ARBA00023251"/>
    </source>
</evidence>
<comment type="caution">
    <text evidence="18">The sequence shown here is derived from an EMBL/GenBank/DDBJ whole genome shotgun (WGS) entry which is preliminary data.</text>
</comment>
<feature type="transmembrane region" description="Helical" evidence="17">
    <location>
        <begin position="218"/>
        <end position="239"/>
    </location>
</feature>
<evidence type="ECO:0000256" key="17">
    <source>
        <dbReference type="HAMAP-Rule" id="MF_01006"/>
    </source>
</evidence>
<keyword evidence="13 17" id="KW-0961">Cell wall biogenesis/degradation</keyword>
<dbReference type="GO" id="GO:0050380">
    <property type="term" value="F:undecaprenyl-diphosphatase activity"/>
    <property type="evidence" value="ECO:0007669"/>
    <property type="project" value="UniProtKB-UniRule"/>
</dbReference>
<reference evidence="18" key="2">
    <citation type="journal article" date="2021" name="PeerJ">
        <title>Extensive microbial diversity within the chicken gut microbiome revealed by metagenomics and culture.</title>
        <authorList>
            <person name="Gilroy R."/>
            <person name="Ravi A."/>
            <person name="Getino M."/>
            <person name="Pursley I."/>
            <person name="Horton D.L."/>
            <person name="Alikhan N.F."/>
            <person name="Baker D."/>
            <person name="Gharbi K."/>
            <person name="Hall N."/>
            <person name="Watson M."/>
            <person name="Adriaenssens E.M."/>
            <person name="Foster-Nyarko E."/>
            <person name="Jarju S."/>
            <person name="Secka A."/>
            <person name="Antonio M."/>
            <person name="Oren A."/>
            <person name="Chaudhuri R.R."/>
            <person name="La Ragione R."/>
            <person name="Hildebrand F."/>
            <person name="Pallen M.J."/>
        </authorList>
    </citation>
    <scope>NUCLEOTIDE SEQUENCE</scope>
    <source>
        <strain evidence="18">ChiSjej1B19-3389</strain>
    </source>
</reference>
<dbReference type="Proteomes" id="UP000886787">
    <property type="component" value="Unassembled WGS sequence"/>
</dbReference>
<dbReference type="EC" id="3.6.1.27" evidence="3 17"/>
<dbReference type="AlphaFoldDB" id="A0A9D0ZI29"/>
<gene>
    <name evidence="17" type="primary">uppP</name>
    <name evidence="18" type="ORF">IAD32_04765</name>
</gene>
<organism evidence="18 19">
    <name type="scientific">Candidatus Scatavimonas merdigallinarum</name>
    <dbReference type="NCBI Taxonomy" id="2840914"/>
    <lineage>
        <taxon>Bacteria</taxon>
        <taxon>Bacillati</taxon>
        <taxon>Bacillota</taxon>
        <taxon>Clostridia</taxon>
        <taxon>Eubacteriales</taxon>
        <taxon>Oscillospiraceae</taxon>
        <taxon>Oscillospiraceae incertae sedis</taxon>
        <taxon>Candidatus Scatavimonas</taxon>
    </lineage>
</organism>
<dbReference type="GO" id="GO:0046677">
    <property type="term" value="P:response to antibiotic"/>
    <property type="evidence" value="ECO:0007669"/>
    <property type="project" value="UniProtKB-UniRule"/>
</dbReference>
<feature type="transmembrane region" description="Helical" evidence="17">
    <location>
        <begin position="282"/>
        <end position="302"/>
    </location>
</feature>
<evidence type="ECO:0000256" key="9">
    <source>
        <dbReference type="ARBA" id="ARBA00022984"/>
    </source>
</evidence>
<dbReference type="PANTHER" id="PTHR30622">
    <property type="entry name" value="UNDECAPRENYL-DIPHOSPHATASE"/>
    <property type="match status" value="1"/>
</dbReference>
<comment type="similarity">
    <text evidence="2 17">Belongs to the UppP family.</text>
</comment>
<feature type="transmembrane region" description="Helical" evidence="17">
    <location>
        <begin position="251"/>
        <end position="276"/>
    </location>
</feature>
<dbReference type="Pfam" id="PF02673">
    <property type="entry name" value="BacA"/>
    <property type="match status" value="1"/>
</dbReference>
<accession>A0A9D0ZI29</accession>
<protein>
    <recommendedName>
        <fullName evidence="4 17">Undecaprenyl-diphosphatase</fullName>
        <ecNumber evidence="3 17">3.6.1.27</ecNumber>
    </recommendedName>
    <alternativeName>
        <fullName evidence="15 17">Bacitracin resistance protein</fullName>
    </alternativeName>
    <alternativeName>
        <fullName evidence="14 17">Undecaprenyl pyrophosphate phosphatase</fullName>
    </alternativeName>
</protein>
<keyword evidence="6 17" id="KW-0812">Transmembrane</keyword>
<evidence type="ECO:0000256" key="13">
    <source>
        <dbReference type="ARBA" id="ARBA00023316"/>
    </source>
</evidence>
<dbReference type="GO" id="GO:0005886">
    <property type="term" value="C:plasma membrane"/>
    <property type="evidence" value="ECO:0007669"/>
    <property type="project" value="UniProtKB-SubCell"/>
</dbReference>
<evidence type="ECO:0000256" key="7">
    <source>
        <dbReference type="ARBA" id="ARBA00022801"/>
    </source>
</evidence>
<feature type="transmembrane region" description="Helical" evidence="17">
    <location>
        <begin position="93"/>
        <end position="111"/>
    </location>
</feature>
<dbReference type="InterPro" id="IPR003824">
    <property type="entry name" value="UppP"/>
</dbReference>
<dbReference type="EMBL" id="DVFW01000024">
    <property type="protein sequence ID" value="HIQ80582.1"/>
    <property type="molecule type" value="Genomic_DNA"/>
</dbReference>
<evidence type="ECO:0000256" key="8">
    <source>
        <dbReference type="ARBA" id="ARBA00022960"/>
    </source>
</evidence>
<keyword evidence="11 17" id="KW-0472">Membrane</keyword>
<evidence type="ECO:0000256" key="15">
    <source>
        <dbReference type="ARBA" id="ARBA00032932"/>
    </source>
</evidence>
<evidence type="ECO:0000256" key="2">
    <source>
        <dbReference type="ARBA" id="ARBA00010621"/>
    </source>
</evidence>
<evidence type="ECO:0000256" key="10">
    <source>
        <dbReference type="ARBA" id="ARBA00022989"/>
    </source>
</evidence>
<comment type="function">
    <text evidence="17">Catalyzes the dephosphorylation of undecaprenyl diphosphate (UPP). Confers resistance to bacitracin.</text>
</comment>
<comment type="miscellaneous">
    <text evidence="17">Bacitracin is thought to be involved in the inhibition of peptidoglycan synthesis by sequestering undecaprenyl diphosphate, thereby reducing the pool of lipid carrier available.</text>
</comment>
<evidence type="ECO:0000256" key="16">
    <source>
        <dbReference type="ARBA" id="ARBA00047594"/>
    </source>
</evidence>
<dbReference type="GO" id="GO:0071555">
    <property type="term" value="P:cell wall organization"/>
    <property type="evidence" value="ECO:0007669"/>
    <property type="project" value="UniProtKB-KW"/>
</dbReference>
<feature type="transmembrane region" description="Helical" evidence="17">
    <location>
        <begin position="175"/>
        <end position="198"/>
    </location>
</feature>
<evidence type="ECO:0000256" key="3">
    <source>
        <dbReference type="ARBA" id="ARBA00012374"/>
    </source>
</evidence>
<evidence type="ECO:0000256" key="4">
    <source>
        <dbReference type="ARBA" id="ARBA00021581"/>
    </source>
</evidence>
<feature type="transmembrane region" description="Helical" evidence="17">
    <location>
        <begin position="41"/>
        <end position="60"/>
    </location>
</feature>
<evidence type="ECO:0000256" key="5">
    <source>
        <dbReference type="ARBA" id="ARBA00022475"/>
    </source>
</evidence>
<keyword evidence="10 17" id="KW-1133">Transmembrane helix</keyword>
<evidence type="ECO:0000256" key="11">
    <source>
        <dbReference type="ARBA" id="ARBA00023136"/>
    </source>
</evidence>
<keyword evidence="9 17" id="KW-0573">Peptidoglycan synthesis</keyword>
<keyword evidence="7 17" id="KW-0378">Hydrolase</keyword>
<evidence type="ECO:0000313" key="18">
    <source>
        <dbReference type="EMBL" id="HIQ80582.1"/>
    </source>
</evidence>
<evidence type="ECO:0000256" key="6">
    <source>
        <dbReference type="ARBA" id="ARBA00022692"/>
    </source>
</evidence>
<dbReference type="GO" id="GO:0008360">
    <property type="term" value="P:regulation of cell shape"/>
    <property type="evidence" value="ECO:0007669"/>
    <property type="project" value="UniProtKB-KW"/>
</dbReference>
<keyword evidence="8 17" id="KW-0133">Cell shape</keyword>
<keyword evidence="5 17" id="KW-1003">Cell membrane</keyword>
<feature type="transmembrane region" description="Helical" evidence="17">
    <location>
        <begin position="131"/>
        <end position="154"/>
    </location>
</feature>
<dbReference type="GO" id="GO:0009252">
    <property type="term" value="P:peptidoglycan biosynthetic process"/>
    <property type="evidence" value="ECO:0007669"/>
    <property type="project" value="UniProtKB-KW"/>
</dbReference>
<proteinExistence type="inferred from homology"/>
<reference evidence="18" key="1">
    <citation type="submission" date="2020-10" db="EMBL/GenBank/DDBJ databases">
        <authorList>
            <person name="Gilroy R."/>
        </authorList>
    </citation>
    <scope>NUCLEOTIDE SEQUENCE</scope>
    <source>
        <strain evidence="18">ChiSjej1B19-3389</strain>
    </source>
</reference>
<sequence length="319" mass="34689">MNIFDAIIQGIVQGLTEFLPVSSSGHLAISQHILGVTEDNLFFNVMLHVGTLVAVCAVYYKLIIRLFKALGSMVSDICRGKFKWSEMDEDRNLIIMLVIGLLPLFLLFVPLPFSGGLAAKDLAEIWSGNTGYFIIVGISLVFTCILLTIGIFMNRYTTRKYTEKGIIKKNGTGRVRYNILDALCVGIAQFFAAIFPGLSRSGSTLAVGQLRGINKQAALDYTFILAIPSILAAALLETVDAVQTNALQNIEILPILVGVVTSAVVGFFAILLFKWMLAKDRMYIFVIYTAVVGAAVIVVSLIEMHSGTNLFTGAALTYG</sequence>
<evidence type="ECO:0000256" key="14">
    <source>
        <dbReference type="ARBA" id="ARBA00032707"/>
    </source>
</evidence>
<dbReference type="PANTHER" id="PTHR30622:SF2">
    <property type="entry name" value="UNDECAPRENYL-DIPHOSPHATASE"/>
    <property type="match status" value="1"/>
</dbReference>
<name>A0A9D0ZI29_9FIRM</name>
<comment type="subcellular location">
    <subcellularLocation>
        <location evidence="1 17">Cell membrane</location>
        <topology evidence="1 17">Multi-pass membrane protein</topology>
    </subcellularLocation>
</comment>
<evidence type="ECO:0000256" key="1">
    <source>
        <dbReference type="ARBA" id="ARBA00004651"/>
    </source>
</evidence>
<evidence type="ECO:0000313" key="19">
    <source>
        <dbReference type="Proteomes" id="UP000886787"/>
    </source>
</evidence>
<keyword evidence="12 17" id="KW-0046">Antibiotic resistance</keyword>